<dbReference type="InterPro" id="IPR016084">
    <property type="entry name" value="Haem_Oase-like_multi-hlx"/>
</dbReference>
<dbReference type="KEGG" id="tcu:Tcur_2449"/>
<feature type="region of interest" description="Disordered" evidence="1">
    <location>
        <begin position="1"/>
        <end position="29"/>
    </location>
</feature>
<dbReference type="SUPFAM" id="SSF48613">
    <property type="entry name" value="Heme oxygenase-like"/>
    <property type="match status" value="1"/>
</dbReference>
<dbReference type="EMBL" id="CP001738">
    <property type="protein sequence ID" value="ACY98012.1"/>
    <property type="molecule type" value="Genomic_DNA"/>
</dbReference>
<proteinExistence type="predicted"/>
<organism evidence="2 3">
    <name type="scientific">Thermomonospora curvata (strain ATCC 19995 / DSM 43183 / JCM 3096 / KCTC 9072 / NBRC 15933 / NCIMB 10081 / Henssen B9)</name>
    <dbReference type="NCBI Taxonomy" id="471852"/>
    <lineage>
        <taxon>Bacteria</taxon>
        <taxon>Bacillati</taxon>
        <taxon>Actinomycetota</taxon>
        <taxon>Actinomycetes</taxon>
        <taxon>Streptosporangiales</taxon>
        <taxon>Thermomonosporaceae</taxon>
        <taxon>Thermomonospora</taxon>
    </lineage>
</organism>
<gene>
    <name evidence="2" type="ordered locus">Tcur_2449</name>
</gene>
<dbReference type="eggNOG" id="ENOG502Z8NQ">
    <property type="taxonomic scope" value="Bacteria"/>
</dbReference>
<keyword evidence="3" id="KW-1185">Reference proteome</keyword>
<dbReference type="Gene3D" id="1.20.910.10">
    <property type="entry name" value="Heme oxygenase-like"/>
    <property type="match status" value="1"/>
</dbReference>
<evidence type="ECO:0008006" key="4">
    <source>
        <dbReference type="Google" id="ProtNLM"/>
    </source>
</evidence>
<dbReference type="Proteomes" id="UP000001918">
    <property type="component" value="Chromosome"/>
</dbReference>
<sequence>MNVARGETAMTSATMPAAGAGPSAAALPAPRGPLSETVISALGTRAPGSGALADRALPGRAAAADPLGEDLQLALHVCYELHYQGFAGVDAAWEWDPDLLRLRAAMERAFLAELRARVPGGDRVGPALEELLVEPAGAKGVSHFLRDEGERWQMREYLVHRSIYHLKEADPHAWLIPRLRGQAKASLVAVEFDEYGGGHGARMHSRLYADLMEEMGLDTGYLRYLDAVPAVTLATVTMMSLFGLHRSLRGAMAGHFAAAEITTAPSARRMAQALERLGVGARGVRFFTEHVEADAVHEQVLRHDVLGDLLRTEPDLAADVVLGVQATTLLERRLGEHLLDRWRAGRSSLLHPLPPG</sequence>
<accession>D1A3V9</accession>
<evidence type="ECO:0000313" key="3">
    <source>
        <dbReference type="Proteomes" id="UP000001918"/>
    </source>
</evidence>
<protein>
    <recommendedName>
        <fullName evidence="4">Iron-containing redox enzyme family protein</fullName>
    </recommendedName>
</protein>
<reference evidence="2 3" key="1">
    <citation type="journal article" date="2011" name="Stand. Genomic Sci.">
        <title>Complete genome sequence of Thermomonospora curvata type strain (B9).</title>
        <authorList>
            <person name="Chertkov O."/>
            <person name="Sikorski J."/>
            <person name="Nolan M."/>
            <person name="Lapidus A."/>
            <person name="Lucas S."/>
            <person name="Del Rio T.G."/>
            <person name="Tice H."/>
            <person name="Cheng J.F."/>
            <person name="Goodwin L."/>
            <person name="Pitluck S."/>
            <person name="Liolios K."/>
            <person name="Ivanova N."/>
            <person name="Mavromatis K."/>
            <person name="Mikhailova N."/>
            <person name="Ovchinnikova G."/>
            <person name="Pati A."/>
            <person name="Chen A."/>
            <person name="Palaniappan K."/>
            <person name="Djao O.D."/>
            <person name="Land M."/>
            <person name="Hauser L."/>
            <person name="Chang Y.J."/>
            <person name="Jeffries C.D."/>
            <person name="Brettin T."/>
            <person name="Han C."/>
            <person name="Detter J.C."/>
            <person name="Rohde M."/>
            <person name="Goker M."/>
            <person name="Woyke T."/>
            <person name="Bristow J."/>
            <person name="Eisen J.A."/>
            <person name="Markowitz V."/>
            <person name="Hugenholtz P."/>
            <person name="Klenk H.P."/>
            <person name="Kyrpides N.C."/>
        </authorList>
    </citation>
    <scope>NUCLEOTIDE SEQUENCE [LARGE SCALE GENOMIC DNA]</scope>
    <source>
        <strain evidence="3">ATCC 19995 / DSM 43183 / JCM 3096 / KCTC 9072 / NBRC 15933 / NCIMB 10081 / Henssen B9</strain>
    </source>
</reference>
<evidence type="ECO:0000313" key="2">
    <source>
        <dbReference type="EMBL" id="ACY98012.1"/>
    </source>
</evidence>
<dbReference type="RefSeq" id="WP_012852796.1">
    <property type="nucleotide sequence ID" value="NC_013510.1"/>
</dbReference>
<dbReference type="AlphaFoldDB" id="D1A3V9"/>
<dbReference type="Pfam" id="PF14518">
    <property type="entry name" value="Haem_oxygenas_2"/>
    <property type="match status" value="1"/>
</dbReference>
<feature type="compositionally biased region" description="Low complexity" evidence="1">
    <location>
        <begin position="8"/>
        <end position="29"/>
    </location>
</feature>
<dbReference type="HOGENOM" id="CLU_052813_0_0_11"/>
<evidence type="ECO:0000256" key="1">
    <source>
        <dbReference type="SAM" id="MobiDB-lite"/>
    </source>
</evidence>
<dbReference type="STRING" id="471852.Tcur_2449"/>
<name>D1A3V9_THECD</name>
<dbReference type="SMART" id="SM01236">
    <property type="entry name" value="Haem_oxygenase_2"/>
    <property type="match status" value="1"/>
</dbReference>